<protein>
    <submittedName>
        <fullName evidence="11">Uncharacterized protein</fullName>
    </submittedName>
</protein>
<comment type="caution">
    <text evidence="11">The sequence shown here is derived from an EMBL/GenBank/DDBJ whole genome shotgun (WGS) entry which is preliminary data.</text>
</comment>
<reference evidence="11 12" key="1">
    <citation type="submission" date="2019-11" db="EMBL/GenBank/DDBJ databases">
        <title>Whole genome sequence of Oryza granulata.</title>
        <authorList>
            <person name="Li W."/>
        </authorList>
    </citation>
    <scope>NUCLEOTIDE SEQUENCE [LARGE SCALE GENOMIC DNA]</scope>
    <source>
        <strain evidence="12">cv. Menghai</strain>
        <tissue evidence="11">Leaf</tissue>
    </source>
</reference>
<dbReference type="InterPro" id="IPR055414">
    <property type="entry name" value="LRR_R13L4/SHOC2-like"/>
</dbReference>
<organism evidence="11 12">
    <name type="scientific">Oryza meyeriana var. granulata</name>
    <dbReference type="NCBI Taxonomy" id="110450"/>
    <lineage>
        <taxon>Eukaryota</taxon>
        <taxon>Viridiplantae</taxon>
        <taxon>Streptophyta</taxon>
        <taxon>Embryophyta</taxon>
        <taxon>Tracheophyta</taxon>
        <taxon>Spermatophyta</taxon>
        <taxon>Magnoliopsida</taxon>
        <taxon>Liliopsida</taxon>
        <taxon>Poales</taxon>
        <taxon>Poaceae</taxon>
        <taxon>BOP clade</taxon>
        <taxon>Oryzoideae</taxon>
        <taxon>Oryzeae</taxon>
        <taxon>Oryzinae</taxon>
        <taxon>Oryza</taxon>
        <taxon>Oryza meyeriana</taxon>
    </lineage>
</organism>
<evidence type="ECO:0000259" key="9">
    <source>
        <dbReference type="Pfam" id="PF23559"/>
    </source>
</evidence>
<dbReference type="Pfam" id="PF23598">
    <property type="entry name" value="LRR_14"/>
    <property type="match status" value="1"/>
</dbReference>
<evidence type="ECO:0000256" key="3">
    <source>
        <dbReference type="ARBA" id="ARBA00022737"/>
    </source>
</evidence>
<evidence type="ECO:0000256" key="5">
    <source>
        <dbReference type="ARBA" id="ARBA00022821"/>
    </source>
</evidence>
<gene>
    <name evidence="11" type="ORF">E2562_028099</name>
</gene>
<evidence type="ECO:0000256" key="7">
    <source>
        <dbReference type="SAM" id="MobiDB-lite"/>
    </source>
</evidence>
<feature type="domain" description="Disease resistance protein winged helix" evidence="9">
    <location>
        <begin position="740"/>
        <end position="811"/>
    </location>
</feature>
<evidence type="ECO:0000259" key="10">
    <source>
        <dbReference type="Pfam" id="PF23598"/>
    </source>
</evidence>
<dbReference type="PANTHER" id="PTHR23155:SF1062">
    <property type="entry name" value="OS11G0579400 PROTEIN"/>
    <property type="match status" value="1"/>
</dbReference>
<accession>A0A6G1C9V4</accession>
<name>A0A6G1C9V4_9ORYZ</name>
<dbReference type="OrthoDB" id="614590at2759"/>
<dbReference type="Gene3D" id="1.20.5.4130">
    <property type="match status" value="1"/>
</dbReference>
<keyword evidence="6" id="KW-0175">Coiled coil</keyword>
<feature type="region of interest" description="Disordered" evidence="7">
    <location>
        <begin position="144"/>
        <end position="219"/>
    </location>
</feature>
<dbReference type="InterPro" id="IPR032675">
    <property type="entry name" value="LRR_dom_sf"/>
</dbReference>
<evidence type="ECO:0000256" key="4">
    <source>
        <dbReference type="ARBA" id="ARBA00022741"/>
    </source>
</evidence>
<keyword evidence="12" id="KW-1185">Reference proteome</keyword>
<dbReference type="SUPFAM" id="SSF52058">
    <property type="entry name" value="L domain-like"/>
    <property type="match status" value="2"/>
</dbReference>
<keyword evidence="3" id="KW-0677">Repeat</keyword>
<dbReference type="GO" id="GO:0002758">
    <property type="term" value="P:innate immune response-activating signaling pathway"/>
    <property type="evidence" value="ECO:0007669"/>
    <property type="project" value="UniProtKB-ARBA"/>
</dbReference>
<evidence type="ECO:0000256" key="6">
    <source>
        <dbReference type="ARBA" id="ARBA00023054"/>
    </source>
</evidence>
<keyword evidence="4" id="KW-0547">Nucleotide-binding</keyword>
<keyword evidence="2" id="KW-0433">Leucine-rich repeat</keyword>
<dbReference type="FunFam" id="1.10.10.10:FF:000322">
    <property type="entry name" value="Probable disease resistance protein At1g63360"/>
    <property type="match status" value="1"/>
</dbReference>
<feature type="domain" description="Disease resistance R13L4/SHOC-2-like LRR" evidence="10">
    <location>
        <begin position="856"/>
        <end position="1173"/>
    </location>
</feature>
<dbReference type="InterPro" id="IPR036388">
    <property type="entry name" value="WH-like_DNA-bd_sf"/>
</dbReference>
<comment type="similarity">
    <text evidence="1">Belongs to the disease resistance NB-LRR family.</text>
</comment>
<evidence type="ECO:0000256" key="1">
    <source>
        <dbReference type="ARBA" id="ARBA00008894"/>
    </source>
</evidence>
<dbReference type="CDD" id="cd14798">
    <property type="entry name" value="RX-CC_like"/>
    <property type="match status" value="1"/>
</dbReference>
<dbReference type="InterPro" id="IPR058922">
    <property type="entry name" value="WHD_DRP"/>
</dbReference>
<dbReference type="GO" id="GO:0042742">
    <property type="term" value="P:defense response to bacterium"/>
    <property type="evidence" value="ECO:0007669"/>
    <property type="project" value="UniProtKB-ARBA"/>
</dbReference>
<keyword evidence="5" id="KW-0611">Plant defense</keyword>
<feature type="compositionally biased region" description="Acidic residues" evidence="7">
    <location>
        <begin position="191"/>
        <end position="204"/>
    </location>
</feature>
<dbReference type="GO" id="GO:0000166">
    <property type="term" value="F:nucleotide binding"/>
    <property type="evidence" value="ECO:0007669"/>
    <property type="project" value="UniProtKB-KW"/>
</dbReference>
<dbReference type="GO" id="GO:0009626">
    <property type="term" value="P:plant-type hypersensitive response"/>
    <property type="evidence" value="ECO:0007669"/>
    <property type="project" value="UniProtKB-ARBA"/>
</dbReference>
<dbReference type="InterPro" id="IPR038005">
    <property type="entry name" value="RX-like_CC"/>
</dbReference>
<evidence type="ECO:0000313" key="11">
    <source>
        <dbReference type="EMBL" id="KAF0896801.1"/>
    </source>
</evidence>
<evidence type="ECO:0000259" key="8">
    <source>
        <dbReference type="Pfam" id="PF18052"/>
    </source>
</evidence>
<dbReference type="Pfam" id="PF18052">
    <property type="entry name" value="Rx_N"/>
    <property type="match status" value="1"/>
</dbReference>
<dbReference type="Gene3D" id="3.80.10.10">
    <property type="entry name" value="Ribonuclease Inhibitor"/>
    <property type="match status" value="2"/>
</dbReference>
<sequence>MAEGAAGAVTTLLGLIRDEAQLLDGVNKDVQFIKEEMESMRSFLSHLTETEPPGGEHDEQVRTWMKQVRELAHDCSNCIDHYLQRGNPAVRHASASSWGGLLQHYACWAPWLVEKWFVQHYAAIRLRELKDRAHDVGQRRLRYGVAVPGKSRSPHAAGRSADPTPSPDTTESAAAAASEAVAAAAAAPAAQDEEDDEDEDEDEYYSSRAVSANSDPRRRALEPHSLQDYCTQKLVNWVMETRRLYLGSSIPSVSIVTLPDAEVAHVRDALSMAATHFERSVWINLPAVHYNYPQHRFRRRWISLSSPANPMDIICYILRECESQKEQGKVHGEVAEQDVQWEASIHKLKLIRDMSENFEDDKVNIKIHEIETKIQEQHAELNKTEEIISSNKPLLGILFQALQQLLLLKKDASVTERTRAVTMDESLSEDEKIVVETARMLKQHIEAAQTAFPFRLPHTIYEYILRDIFPDKKPLQSQKATAAAAAAAAEAATTSGNVQIKEIIDKVKQDILHDVLQELQQQKRLSRLHKADKSPKELASHKPAGYSSAIKETMSKIKQIGGKVRDQVIMQGIVDKIKEFLENRETLIIIEDDNNSVSQYWKEIINVLSMFGAAVIVTTKNTQKAKEFCYPLQEPITNSIVGLYHDILLQVTSQRVNRDADFNPQIFHDILDNCYPYELCMKIFAHAMYANPNRSNEELRKLLGALDSKKSLGINAKKMIKFSYTDLRKEYKFCLLYLAIFPRGYHIKRSTLVGRWVAEGLISKEDWPTAVRHAERCFDKLIDRWLVYPSDTSGAGKVKSCIVGDLVHDFITKIAKKQHIVEPRLSHHLAHHFSIFNDVRLRGSDRIDSFLKNLYGSSELSMLKVLDLEGCRCFKGKQHYLKDICSNILLLKYLSLRGTDIAQLPSEINNLYELEVLDIRETKVPANATKHVLLLKLKRLLAGHIDLISSTIVEAADKSIKNDVPSLSSVKIPHKIRKMLSMEVLSNFKASWTGRELKDIGKLCQLRKLGVVIDDKDHLLRNLLTAISDLCQCLRSLSICIVPNAESKGTPSRQDLPNDGCLRYPPKLLESLRIHGTTHKGQLLPLLADGLTRLAKVTLSRTLMNQENLKVLNELPNLYYVKLKKKGYTDYKLTFKEGEFRNLKYFLVEGNNMKVIEFQKGAAPELEKMVLSLTSIESLCGVGGLPKLKELSLKRNKFLLSFSKEGEALDRYTRSMLTFNMGDFQLLKYLLVEGSNMNWETNITFEDGAAPNLEKIFLYSFADIMTLSGVNNLPRFKELELKGDKPLLSSFDNANKISKVTLHSTLLKHADLQILAKRPSICCLVLLDDSYDKDESQLTFNKDEFPKLDLLIVDCPTITSISFTNGAAPKLEKISWSFTKIYSLSGINNLPKLKQLELNGDIIPDQVRNDIKAHANQPVLIYNKKLQYQDQEDRRARKEDDDERFPSCTWLNKYCC</sequence>
<dbReference type="EMBL" id="SPHZ02000010">
    <property type="protein sequence ID" value="KAF0896801.1"/>
    <property type="molecule type" value="Genomic_DNA"/>
</dbReference>
<dbReference type="Gene3D" id="1.10.10.10">
    <property type="entry name" value="Winged helix-like DNA-binding domain superfamily/Winged helix DNA-binding domain"/>
    <property type="match status" value="1"/>
</dbReference>
<proteinExistence type="inferred from homology"/>
<feature type="domain" description="Disease resistance N-terminal" evidence="8">
    <location>
        <begin position="9"/>
        <end position="85"/>
    </location>
</feature>
<dbReference type="Pfam" id="PF23559">
    <property type="entry name" value="WHD_DRP"/>
    <property type="match status" value="1"/>
</dbReference>
<dbReference type="InterPro" id="IPR044974">
    <property type="entry name" value="Disease_R_plants"/>
</dbReference>
<dbReference type="Proteomes" id="UP000479710">
    <property type="component" value="Unassembled WGS sequence"/>
</dbReference>
<dbReference type="PANTHER" id="PTHR23155">
    <property type="entry name" value="DISEASE RESISTANCE PROTEIN RP"/>
    <property type="match status" value="1"/>
</dbReference>
<evidence type="ECO:0000313" key="12">
    <source>
        <dbReference type="Proteomes" id="UP000479710"/>
    </source>
</evidence>
<dbReference type="InterPro" id="IPR041118">
    <property type="entry name" value="Rx_N"/>
</dbReference>
<feature type="compositionally biased region" description="Low complexity" evidence="7">
    <location>
        <begin position="160"/>
        <end position="190"/>
    </location>
</feature>
<evidence type="ECO:0000256" key="2">
    <source>
        <dbReference type="ARBA" id="ARBA00022614"/>
    </source>
</evidence>